<accession>A0A0N9I9S8</accession>
<dbReference type="KEGG" id="kphy:AOZ06_37150"/>
<dbReference type="EMBL" id="CP012752">
    <property type="protein sequence ID" value="ALG11756.1"/>
    <property type="molecule type" value="Genomic_DNA"/>
</dbReference>
<dbReference type="AlphaFoldDB" id="A0A0N9I9S8"/>
<feature type="compositionally biased region" description="Low complexity" evidence="1">
    <location>
        <begin position="34"/>
        <end position="45"/>
    </location>
</feature>
<name>A0A0N9I9S8_9PSEU</name>
<feature type="compositionally biased region" description="Basic and acidic residues" evidence="1">
    <location>
        <begin position="104"/>
        <end position="126"/>
    </location>
</feature>
<reference evidence="3 4" key="1">
    <citation type="submission" date="2015-07" db="EMBL/GenBank/DDBJ databases">
        <title>Genome sequencing of Kibdelosporangium phytohabitans.</title>
        <authorList>
            <person name="Qin S."/>
            <person name="Xing K."/>
        </authorList>
    </citation>
    <scope>NUCLEOTIDE SEQUENCE [LARGE SCALE GENOMIC DNA]</scope>
    <source>
        <strain evidence="3 4">KLBMP1111</strain>
    </source>
</reference>
<keyword evidence="2" id="KW-1133">Transmembrane helix</keyword>
<keyword evidence="2" id="KW-0472">Membrane</keyword>
<evidence type="ECO:0000313" key="3">
    <source>
        <dbReference type="EMBL" id="ALG11756.1"/>
    </source>
</evidence>
<sequence length="169" mass="17292">MPDEPTTPSRPPTPGKPGAQPEALAQATTPLDPPAAARPEAPPQADQTAAHGAEAPPPPPPPPPPPVAARTPGGFGRFVRHRATQIVAAGLAGLVIGGGVVALVDRDGPRGRDNYGYHGRFDDRGPRGGGPYWDRPDRDFRDGPGPRAPRPAPNPPAAPTTPSTPPTTG</sequence>
<organism evidence="3 4">
    <name type="scientific">Kibdelosporangium phytohabitans</name>
    <dbReference type="NCBI Taxonomy" id="860235"/>
    <lineage>
        <taxon>Bacteria</taxon>
        <taxon>Bacillati</taxon>
        <taxon>Actinomycetota</taxon>
        <taxon>Actinomycetes</taxon>
        <taxon>Pseudonocardiales</taxon>
        <taxon>Pseudonocardiaceae</taxon>
        <taxon>Kibdelosporangium</taxon>
    </lineage>
</organism>
<keyword evidence="4" id="KW-1185">Reference proteome</keyword>
<evidence type="ECO:0000313" key="4">
    <source>
        <dbReference type="Proteomes" id="UP000063699"/>
    </source>
</evidence>
<feature type="transmembrane region" description="Helical" evidence="2">
    <location>
        <begin position="86"/>
        <end position="104"/>
    </location>
</feature>
<evidence type="ECO:0000256" key="2">
    <source>
        <dbReference type="SAM" id="Phobius"/>
    </source>
</evidence>
<dbReference type="STRING" id="860235.AOZ06_37150"/>
<proteinExistence type="predicted"/>
<feature type="region of interest" description="Disordered" evidence="1">
    <location>
        <begin position="102"/>
        <end position="169"/>
    </location>
</feature>
<dbReference type="OrthoDB" id="10010531at2"/>
<gene>
    <name evidence="3" type="ORF">AOZ06_37150</name>
</gene>
<evidence type="ECO:0000256" key="1">
    <source>
        <dbReference type="SAM" id="MobiDB-lite"/>
    </source>
</evidence>
<feature type="compositionally biased region" description="Pro residues" evidence="1">
    <location>
        <begin position="55"/>
        <end position="67"/>
    </location>
</feature>
<keyword evidence="2" id="KW-0812">Transmembrane</keyword>
<feature type="compositionally biased region" description="Pro residues" evidence="1">
    <location>
        <begin position="146"/>
        <end position="169"/>
    </location>
</feature>
<dbReference type="Proteomes" id="UP000063699">
    <property type="component" value="Chromosome"/>
</dbReference>
<protein>
    <submittedName>
        <fullName evidence="3">Uncharacterized protein</fullName>
    </submittedName>
</protein>
<feature type="compositionally biased region" description="Basic and acidic residues" evidence="1">
    <location>
        <begin position="134"/>
        <end position="144"/>
    </location>
</feature>
<feature type="region of interest" description="Disordered" evidence="1">
    <location>
        <begin position="1"/>
        <end position="76"/>
    </location>
</feature>
<dbReference type="RefSeq" id="WP_054293652.1">
    <property type="nucleotide sequence ID" value="NZ_CP012752.1"/>
</dbReference>